<dbReference type="VEuPathDB" id="FungiDB:NEUTE1DRAFT_64093"/>
<dbReference type="CDD" id="cd11285">
    <property type="entry name" value="ADF_Twf-N_like"/>
    <property type="match status" value="1"/>
</dbReference>
<proteinExistence type="inferred from homology"/>
<dbReference type="Gene3D" id="3.40.20.10">
    <property type="entry name" value="Severin"/>
    <property type="match status" value="2"/>
</dbReference>
<dbReference type="EMBL" id="GL891304">
    <property type="protein sequence ID" value="EGO58327.1"/>
    <property type="molecule type" value="Genomic_DNA"/>
</dbReference>
<keyword evidence="8" id="KW-0418">Kinase</keyword>
<dbReference type="Pfam" id="PF00241">
    <property type="entry name" value="Cofilin_ADF"/>
    <property type="match status" value="2"/>
</dbReference>
<evidence type="ECO:0008006" key="14">
    <source>
        <dbReference type="Google" id="ProtNLM"/>
    </source>
</evidence>
<feature type="region of interest" description="Disordered" evidence="9">
    <location>
        <begin position="574"/>
        <end position="598"/>
    </location>
</feature>
<dbReference type="GO" id="GO:0051015">
    <property type="term" value="F:actin filament binding"/>
    <property type="evidence" value="ECO:0007669"/>
    <property type="project" value="TreeGrafter"/>
</dbReference>
<evidence type="ECO:0000256" key="8">
    <source>
        <dbReference type="PROSITE-ProRule" id="PRU00781"/>
    </source>
</evidence>
<dbReference type="CDD" id="cd11284">
    <property type="entry name" value="ADF_Twf-C_like"/>
    <property type="match status" value="1"/>
</dbReference>
<feature type="compositionally biased region" description="Low complexity" evidence="9">
    <location>
        <begin position="588"/>
        <end position="598"/>
    </location>
</feature>
<comment type="subunit">
    <text evidence="7">Interacts with G-actin; ADP-actin form.</text>
</comment>
<comment type="similarity">
    <text evidence="2">Belongs to the actin-binding proteins ADF family. Twinfilin subfamily.</text>
</comment>
<sequence>MQSGISASKELVSQFNDLLGSPSTFGLLINIANEQLQPIQTLTSSPGSSFASNVDTLLTPHIKEKEALYIILRRYDSSPALVAVTYVPDTAPVRQKMLFASTRLTLVRELGSEHFRETIFATNAKELTSQGFEKHDAHTALDAPLTEEEKSLGEVKRAEQEAGAGTSKREIHLGTHMAMPMGEDALAALKGLAEEGGEGLVMLKVNPTTETIELVPSSSSSSNPSSIADLVQAISPSEPRFTFFRYTHTHNGSEESPILFFYTNPSSNGGRVAIKQRMLYPLMKRAVLEVASREGLNVDKKFEVEEPSEITEDGVLGELHPKAVQSRGFARPKRPGGSSSVQIHTCLTQYIPPEQKHHGTFKSNRTLDRAGHHRHHWTRETTIHQQKSPSPDPVAVLSTFYSTKDQKYLVKSVPRHSEHSFFRQDLLTPYVEYMATHPRSLLVRICDFLGASGYSLGRILRLAPSHHIVMENIMYGRGRSEAKKRGGGDNNNVDWEDWDLKPTSYFYPERDIADGALTSEATKSQLADEFHDKIRLDKEQADEFFRCLEEDTRLLAEHGAVDYSLFLVRMHTTTSTPSGSGPGQEPDAAAASSPEAVSEVVLEEVAPPTEGPSVPPGPPSWRTGIASADGKYIYRASILDFFWAKHKLQPMVMTVLIKLWNLLISKQGPMSITTTPEEYRQRFLKMCRSYVEVVGESSVE</sequence>
<keyword evidence="8" id="KW-0547">Nucleotide-binding</keyword>
<dbReference type="Gene3D" id="3.30.810.10">
    <property type="entry name" value="2-Layer Sandwich"/>
    <property type="match status" value="1"/>
</dbReference>
<dbReference type="KEGG" id="nte:NEUTE1DRAFT64093"/>
<feature type="domain" description="ADF-H" evidence="10">
    <location>
        <begin position="3"/>
        <end position="137"/>
    </location>
</feature>
<evidence type="ECO:0000256" key="7">
    <source>
        <dbReference type="ARBA" id="ARBA00038532"/>
    </source>
</evidence>
<feature type="domain" description="PIPK" evidence="11">
    <location>
        <begin position="286"/>
        <end position="691"/>
    </location>
</feature>
<dbReference type="SUPFAM" id="SSF55753">
    <property type="entry name" value="Actin depolymerizing proteins"/>
    <property type="match status" value="2"/>
</dbReference>
<keyword evidence="3" id="KW-0963">Cytoplasm</keyword>
<accession>F8ML02</accession>
<dbReference type="GO" id="GO:0005737">
    <property type="term" value="C:cytoplasm"/>
    <property type="evidence" value="ECO:0007669"/>
    <property type="project" value="TreeGrafter"/>
</dbReference>
<evidence type="ECO:0000256" key="9">
    <source>
        <dbReference type="SAM" id="MobiDB-lite"/>
    </source>
</evidence>
<dbReference type="FunFam" id="3.40.20.10:FF:000042">
    <property type="entry name" value="Actin depolymerizing protein"/>
    <property type="match status" value="1"/>
</dbReference>
<dbReference type="GO" id="GO:0051016">
    <property type="term" value="P:barbed-end actin filament capping"/>
    <property type="evidence" value="ECO:0007669"/>
    <property type="project" value="TreeGrafter"/>
</dbReference>
<dbReference type="GO" id="GO:0030042">
    <property type="term" value="P:actin filament depolymerization"/>
    <property type="evidence" value="ECO:0007669"/>
    <property type="project" value="TreeGrafter"/>
</dbReference>
<dbReference type="GO" id="GO:0005524">
    <property type="term" value="F:ATP binding"/>
    <property type="evidence" value="ECO:0007669"/>
    <property type="project" value="UniProtKB-UniRule"/>
</dbReference>
<evidence type="ECO:0000259" key="10">
    <source>
        <dbReference type="PROSITE" id="PS51263"/>
    </source>
</evidence>
<dbReference type="SMART" id="SM00102">
    <property type="entry name" value="ADF"/>
    <property type="match status" value="2"/>
</dbReference>
<name>F8ML02_NEUT8</name>
<evidence type="ECO:0000256" key="3">
    <source>
        <dbReference type="ARBA" id="ARBA00022490"/>
    </source>
</evidence>
<comment type="subcellular location">
    <subcellularLocation>
        <location evidence="1">Cytoplasm</location>
        <location evidence="1">Cytoskeleton</location>
    </subcellularLocation>
</comment>
<evidence type="ECO:0000256" key="1">
    <source>
        <dbReference type="ARBA" id="ARBA00004245"/>
    </source>
</evidence>
<evidence type="ECO:0000256" key="5">
    <source>
        <dbReference type="ARBA" id="ARBA00023203"/>
    </source>
</evidence>
<dbReference type="InterPro" id="IPR027484">
    <property type="entry name" value="PInositol-4-P-5-kinase_N"/>
</dbReference>
<dbReference type="GO" id="GO:0046488">
    <property type="term" value="P:phosphatidylinositol metabolic process"/>
    <property type="evidence" value="ECO:0007669"/>
    <property type="project" value="UniProtKB-UniRule"/>
</dbReference>
<feature type="compositionally biased region" description="Basic and acidic residues" evidence="9">
    <location>
        <begin position="147"/>
        <end position="160"/>
    </location>
</feature>
<evidence type="ECO:0000256" key="2">
    <source>
        <dbReference type="ARBA" id="ARBA00009557"/>
    </source>
</evidence>
<gene>
    <name evidence="12" type="ORF">NEUTE1DRAFT_64093</name>
</gene>
<evidence type="ECO:0000256" key="4">
    <source>
        <dbReference type="ARBA" id="ARBA00022737"/>
    </source>
</evidence>
<dbReference type="GO" id="GO:0005884">
    <property type="term" value="C:actin filament"/>
    <property type="evidence" value="ECO:0007669"/>
    <property type="project" value="TreeGrafter"/>
</dbReference>
<feature type="region of interest" description="Disordered" evidence="9">
    <location>
        <begin position="139"/>
        <end position="168"/>
    </location>
</feature>
<dbReference type="HOGENOM" id="CLU_393838_0_0_1"/>
<dbReference type="GO" id="GO:0052742">
    <property type="term" value="F:phosphatidylinositol kinase activity"/>
    <property type="evidence" value="ECO:0007669"/>
    <property type="project" value="InterPro"/>
</dbReference>
<evidence type="ECO:0000313" key="13">
    <source>
        <dbReference type="Proteomes" id="UP000008065"/>
    </source>
</evidence>
<dbReference type="InterPro" id="IPR029006">
    <property type="entry name" value="ADF-H/Gelsolin-like_dom_sf"/>
</dbReference>
<dbReference type="InterPro" id="IPR002108">
    <property type="entry name" value="ADF-H"/>
</dbReference>
<keyword evidence="13" id="KW-1185">Reference proteome</keyword>
<keyword evidence="5" id="KW-0009">Actin-binding</keyword>
<dbReference type="GeneID" id="20829051"/>
<dbReference type="AlphaFoldDB" id="F8ML02"/>
<organism evidence="12 13">
    <name type="scientific">Neurospora tetrasperma (strain FGSC 2508 / ATCC MYA-4615 / P0657)</name>
    <dbReference type="NCBI Taxonomy" id="510951"/>
    <lineage>
        <taxon>Eukaryota</taxon>
        <taxon>Fungi</taxon>
        <taxon>Dikarya</taxon>
        <taxon>Ascomycota</taxon>
        <taxon>Pezizomycotina</taxon>
        <taxon>Sordariomycetes</taxon>
        <taxon>Sordariomycetidae</taxon>
        <taxon>Sordariales</taxon>
        <taxon>Sordariaceae</taxon>
        <taxon>Neurospora</taxon>
    </lineage>
</organism>
<dbReference type="Gene3D" id="3.30.800.10">
    <property type="entry name" value="Phosphatidylinositol Phosphate Kinase II Beta"/>
    <property type="match status" value="1"/>
</dbReference>
<dbReference type="SMART" id="SM00330">
    <property type="entry name" value="PIPKc"/>
    <property type="match status" value="1"/>
</dbReference>
<reference evidence="13" key="1">
    <citation type="journal article" date="2011" name="Genetics">
        <title>Massive changes in genome architecture accompany the transition to self-fertility in the filamentous fungus Neurospora tetrasperma.</title>
        <authorList>
            <person name="Ellison C.E."/>
            <person name="Stajich J.E."/>
            <person name="Jacobson D.J."/>
            <person name="Natvig D.O."/>
            <person name="Lapidus A."/>
            <person name="Foster B."/>
            <person name="Aerts A."/>
            <person name="Riley R."/>
            <person name="Lindquist E.A."/>
            <person name="Grigoriev I.V."/>
            <person name="Taylor J.W."/>
        </authorList>
    </citation>
    <scope>NUCLEOTIDE SEQUENCE [LARGE SCALE GENOMIC DNA]</scope>
    <source>
        <strain evidence="13">FGSC 2508 / P0657</strain>
    </source>
</reference>
<dbReference type="Proteomes" id="UP000008065">
    <property type="component" value="Unassembled WGS sequence"/>
</dbReference>
<keyword evidence="8" id="KW-0067">ATP-binding</keyword>
<dbReference type="PANTHER" id="PTHR13759:SF1">
    <property type="entry name" value="TWINFILIN"/>
    <property type="match status" value="1"/>
</dbReference>
<evidence type="ECO:0000256" key="6">
    <source>
        <dbReference type="ARBA" id="ARBA00023212"/>
    </source>
</evidence>
<dbReference type="OrthoDB" id="10006997at2759"/>
<dbReference type="InterPro" id="IPR002498">
    <property type="entry name" value="PInositol-4-P-4/5-kinase_core"/>
</dbReference>
<dbReference type="SUPFAM" id="SSF56104">
    <property type="entry name" value="SAICAR synthase-like"/>
    <property type="match status" value="1"/>
</dbReference>
<keyword evidence="8" id="KW-0808">Transferase</keyword>
<dbReference type="PROSITE" id="PS51455">
    <property type="entry name" value="PIPK"/>
    <property type="match status" value="1"/>
</dbReference>
<dbReference type="PROSITE" id="PS51263">
    <property type="entry name" value="ADF_H"/>
    <property type="match status" value="2"/>
</dbReference>
<dbReference type="PANTHER" id="PTHR13759">
    <property type="entry name" value="TWINFILIN"/>
    <property type="match status" value="1"/>
</dbReference>
<protein>
    <recommendedName>
        <fullName evidence="14">Actin depolymerizing protein</fullName>
    </recommendedName>
</protein>
<dbReference type="InterPro" id="IPR028458">
    <property type="entry name" value="Twinfilin"/>
</dbReference>
<dbReference type="Pfam" id="PF01504">
    <property type="entry name" value="PIP5K"/>
    <property type="match status" value="1"/>
</dbReference>
<feature type="domain" description="ADF-H" evidence="10">
    <location>
        <begin position="176"/>
        <end position="320"/>
    </location>
</feature>
<evidence type="ECO:0000259" key="11">
    <source>
        <dbReference type="PROSITE" id="PS51455"/>
    </source>
</evidence>
<keyword evidence="6" id="KW-0206">Cytoskeleton</keyword>
<dbReference type="InterPro" id="IPR027483">
    <property type="entry name" value="PInositol-4-P-4/5-kinase_C_sf"/>
</dbReference>
<dbReference type="GO" id="GO:0003785">
    <property type="term" value="F:actin monomer binding"/>
    <property type="evidence" value="ECO:0007669"/>
    <property type="project" value="TreeGrafter"/>
</dbReference>
<dbReference type="RefSeq" id="XP_009851376.1">
    <property type="nucleotide sequence ID" value="XM_009853074.1"/>
</dbReference>
<keyword evidence="4" id="KW-0677">Repeat</keyword>
<evidence type="ECO:0000313" key="12">
    <source>
        <dbReference type="EMBL" id="EGO58327.1"/>
    </source>
</evidence>